<keyword evidence="5" id="KW-1185">Reference proteome</keyword>
<comment type="caution">
    <text evidence="4">The sequence shown here is derived from an EMBL/GenBank/DDBJ whole genome shotgun (WGS) entry which is preliminary data.</text>
</comment>
<dbReference type="InterPro" id="IPR001647">
    <property type="entry name" value="HTH_TetR"/>
</dbReference>
<evidence type="ECO:0000259" key="3">
    <source>
        <dbReference type="PROSITE" id="PS50977"/>
    </source>
</evidence>
<gene>
    <name evidence="4" type="ORF">GCA01S_044_00580</name>
</gene>
<dbReference type="AlphaFoldDB" id="A0A023DHL1"/>
<accession>A0A023DHL1</accession>
<dbReference type="PRINTS" id="PR00455">
    <property type="entry name" value="HTHTETR"/>
</dbReference>
<reference evidence="4 5" key="1">
    <citation type="submission" date="2014-04" db="EMBL/GenBank/DDBJ databases">
        <title>Whole genome shotgun sequence of Geobacillus caldoxylosilyticus NBRC 107762.</title>
        <authorList>
            <person name="Hosoyama A."/>
            <person name="Hosoyama Y."/>
            <person name="Katano-Makiyama Y."/>
            <person name="Tsuchikane K."/>
            <person name="Ohji S."/>
            <person name="Ichikawa N."/>
            <person name="Yamazoe A."/>
            <person name="Fujita N."/>
        </authorList>
    </citation>
    <scope>NUCLEOTIDE SEQUENCE [LARGE SCALE GENOMIC DNA]</scope>
    <source>
        <strain evidence="4 5">NBRC 107762</strain>
    </source>
</reference>
<dbReference type="InterPro" id="IPR050624">
    <property type="entry name" value="HTH-type_Tx_Regulator"/>
</dbReference>
<protein>
    <submittedName>
        <fullName evidence="4">Putative TetR family transcriptional regulator</fullName>
    </submittedName>
</protein>
<dbReference type="PANTHER" id="PTHR43479">
    <property type="entry name" value="ACREF/ENVCD OPERON REPRESSOR-RELATED"/>
    <property type="match status" value="1"/>
</dbReference>
<name>A0A023DHL1_9BACL</name>
<dbReference type="PROSITE" id="PS50977">
    <property type="entry name" value="HTH_TETR_2"/>
    <property type="match status" value="1"/>
</dbReference>
<evidence type="ECO:0000256" key="1">
    <source>
        <dbReference type="ARBA" id="ARBA00023125"/>
    </source>
</evidence>
<dbReference type="InterPro" id="IPR009057">
    <property type="entry name" value="Homeodomain-like_sf"/>
</dbReference>
<evidence type="ECO:0000256" key="2">
    <source>
        <dbReference type="PROSITE-ProRule" id="PRU00335"/>
    </source>
</evidence>
<dbReference type="Gene3D" id="1.10.10.60">
    <property type="entry name" value="Homeodomain-like"/>
    <property type="match status" value="1"/>
</dbReference>
<evidence type="ECO:0000313" key="5">
    <source>
        <dbReference type="Proteomes" id="UP000023561"/>
    </source>
</evidence>
<dbReference type="Pfam" id="PF17932">
    <property type="entry name" value="TetR_C_24"/>
    <property type="match status" value="1"/>
</dbReference>
<feature type="domain" description="HTH tetR-type" evidence="3">
    <location>
        <begin position="15"/>
        <end position="75"/>
    </location>
</feature>
<dbReference type="InterPro" id="IPR036271">
    <property type="entry name" value="Tet_transcr_reg_TetR-rel_C_sf"/>
</dbReference>
<sequence length="210" mass="25034">MPQLLNGNKSLERANIMKERIIKTSIELFDRKGFKETSVQEIVEVMGVTKGAFYYYYKSKEELLKDICISYMEDLLQQQQRILQDKEKSCTEKLYEIVYMLIRNIKARRKSARIFFREMRHLHEDHLQEIKAKRRAFREHYQQLIEAGIARGEFKPTLTPDMITFGILGITNWSYYWFQPDGEISEEALADIYVDLILNGIKNRESFKEK</sequence>
<dbReference type="InterPro" id="IPR041490">
    <property type="entry name" value="KstR2_TetR_C"/>
</dbReference>
<dbReference type="SUPFAM" id="SSF48498">
    <property type="entry name" value="Tetracyclin repressor-like, C-terminal domain"/>
    <property type="match status" value="1"/>
</dbReference>
<dbReference type="PANTHER" id="PTHR43479:SF11">
    <property type="entry name" value="ACREF_ENVCD OPERON REPRESSOR-RELATED"/>
    <property type="match status" value="1"/>
</dbReference>
<keyword evidence="1 2" id="KW-0238">DNA-binding</keyword>
<dbReference type="Gene3D" id="1.10.357.10">
    <property type="entry name" value="Tetracycline Repressor, domain 2"/>
    <property type="match status" value="1"/>
</dbReference>
<dbReference type="SUPFAM" id="SSF46689">
    <property type="entry name" value="Homeodomain-like"/>
    <property type="match status" value="1"/>
</dbReference>
<dbReference type="EMBL" id="BAWO01000044">
    <property type="protein sequence ID" value="GAJ40471.1"/>
    <property type="molecule type" value="Genomic_DNA"/>
</dbReference>
<organism evidence="4 5">
    <name type="scientific">Parageobacillus caldoxylosilyticus NBRC 107762</name>
    <dbReference type="NCBI Taxonomy" id="1220594"/>
    <lineage>
        <taxon>Bacteria</taxon>
        <taxon>Bacillati</taxon>
        <taxon>Bacillota</taxon>
        <taxon>Bacilli</taxon>
        <taxon>Bacillales</taxon>
        <taxon>Anoxybacillaceae</taxon>
        <taxon>Saccharococcus</taxon>
    </lineage>
</organism>
<dbReference type="GO" id="GO:0003677">
    <property type="term" value="F:DNA binding"/>
    <property type="evidence" value="ECO:0007669"/>
    <property type="project" value="UniProtKB-UniRule"/>
</dbReference>
<feature type="DNA-binding region" description="H-T-H motif" evidence="2">
    <location>
        <begin position="38"/>
        <end position="57"/>
    </location>
</feature>
<proteinExistence type="predicted"/>
<dbReference type="Pfam" id="PF00440">
    <property type="entry name" value="TetR_N"/>
    <property type="match status" value="1"/>
</dbReference>
<evidence type="ECO:0000313" key="4">
    <source>
        <dbReference type="EMBL" id="GAJ40471.1"/>
    </source>
</evidence>
<dbReference type="Proteomes" id="UP000023561">
    <property type="component" value="Unassembled WGS sequence"/>
</dbReference>